<feature type="compositionally biased region" description="Pro residues" evidence="1">
    <location>
        <begin position="244"/>
        <end position="253"/>
    </location>
</feature>
<feature type="compositionally biased region" description="Gly residues" evidence="1">
    <location>
        <begin position="127"/>
        <end position="147"/>
    </location>
</feature>
<dbReference type="SUPFAM" id="SSF74653">
    <property type="entry name" value="TolA/TonB C-terminal domain"/>
    <property type="match status" value="1"/>
</dbReference>
<keyword evidence="4" id="KW-1185">Reference proteome</keyword>
<comment type="caution">
    <text evidence="3">The sequence shown here is derived from an EMBL/GenBank/DDBJ whole genome shotgun (WGS) entry which is preliminary data.</text>
</comment>
<feature type="region of interest" description="Disordered" evidence="1">
    <location>
        <begin position="104"/>
        <end position="171"/>
    </location>
</feature>
<evidence type="ECO:0000313" key="4">
    <source>
        <dbReference type="Proteomes" id="UP001419910"/>
    </source>
</evidence>
<feature type="transmembrane region" description="Helical" evidence="2">
    <location>
        <begin position="20"/>
        <end position="43"/>
    </location>
</feature>
<accession>A0ABU9Y0W4</accession>
<proteinExistence type="predicted"/>
<gene>
    <name evidence="3" type="ORF">ABC974_07440</name>
</gene>
<evidence type="ECO:0000256" key="2">
    <source>
        <dbReference type="SAM" id="Phobius"/>
    </source>
</evidence>
<reference evidence="3 4" key="1">
    <citation type="submission" date="2024-05" db="EMBL/GenBank/DDBJ databases">
        <authorList>
            <person name="Liu Q."/>
            <person name="Xin Y.-H."/>
        </authorList>
    </citation>
    <scope>NUCLEOTIDE SEQUENCE [LARGE SCALE GENOMIC DNA]</scope>
    <source>
        <strain evidence="3 4">CGMCC 1.10181</strain>
    </source>
</reference>
<name>A0ABU9Y0W4_9SPHN</name>
<evidence type="ECO:0000256" key="1">
    <source>
        <dbReference type="SAM" id="MobiDB-lite"/>
    </source>
</evidence>
<keyword evidence="2" id="KW-0812">Transmembrane</keyword>
<feature type="region of interest" description="Disordered" evidence="1">
    <location>
        <begin position="57"/>
        <end position="86"/>
    </location>
</feature>
<keyword evidence="2" id="KW-0472">Membrane</keyword>
<dbReference type="Proteomes" id="UP001419910">
    <property type="component" value="Unassembled WGS sequence"/>
</dbReference>
<sequence>MEIDPPPGRYRPSRSPGPAIGAVAVQLLIGYLLVTGLAIGLTAPVPDALKVFSIGAPPPPPPVERVIPHKAKSHKPDGAASPANLKAKPTEVVAPPVAIPVPPTVAAAPKPGPGAAPSAGASDVPGPGTGAGGQGNGTGSGDQGSGDGDGDDTPPRLVHGRIRDSDYPPAVWESNVPQTLLTRLSIDATGRVSHCAIARSSGNAAYDAVTCRLVEQRFRFAPARDSHGRPVPSFAEGEHEWTGRPPPADQRAD</sequence>
<protein>
    <submittedName>
        <fullName evidence="3">Energy transducer TonB</fullName>
    </submittedName>
</protein>
<organism evidence="3 4">
    <name type="scientific">Sphingomonas oligophenolica</name>
    <dbReference type="NCBI Taxonomy" id="301154"/>
    <lineage>
        <taxon>Bacteria</taxon>
        <taxon>Pseudomonadati</taxon>
        <taxon>Pseudomonadota</taxon>
        <taxon>Alphaproteobacteria</taxon>
        <taxon>Sphingomonadales</taxon>
        <taxon>Sphingomonadaceae</taxon>
        <taxon>Sphingomonas</taxon>
    </lineage>
</organism>
<keyword evidence="2" id="KW-1133">Transmembrane helix</keyword>
<dbReference type="EMBL" id="JBDIME010000004">
    <property type="protein sequence ID" value="MEN2789451.1"/>
    <property type="molecule type" value="Genomic_DNA"/>
</dbReference>
<feature type="region of interest" description="Disordered" evidence="1">
    <location>
        <begin position="224"/>
        <end position="253"/>
    </location>
</feature>
<dbReference type="RefSeq" id="WP_343887248.1">
    <property type="nucleotide sequence ID" value="NZ_BAAAEH010000002.1"/>
</dbReference>
<feature type="compositionally biased region" description="Low complexity" evidence="1">
    <location>
        <begin position="104"/>
        <end position="126"/>
    </location>
</feature>
<dbReference type="Gene3D" id="3.30.1150.10">
    <property type="match status" value="1"/>
</dbReference>
<evidence type="ECO:0000313" key="3">
    <source>
        <dbReference type="EMBL" id="MEN2789451.1"/>
    </source>
</evidence>